<dbReference type="AlphaFoldDB" id="A0A653BVI0"/>
<feature type="compositionally biased region" description="Polar residues" evidence="1">
    <location>
        <begin position="152"/>
        <end position="171"/>
    </location>
</feature>
<sequence>MLNRTSRILNLVKNSKPDNDNATKSTTNMAIRNDERPENLSDDTHQVSNYIVLGNDLLPLESYEMEELNNYYMPNIDEEPNSFTLDSRDICDMNTSVKKNIFGSPCVTSTPIPASADYSSVTVPSEKKTAYEGCEGRRANSTINMDNKGETENTGTRNKTRLSPGSTSCDNNLREKKRRSMPKKETGKRRYRCPVSWKRNIAKAKRNCAKEYVNSTGKIVPMREMRAPCESSCRRKCTEKIGHEHRCLMFKKFWEMSSYSRQSAFIGTHVKRIPKKRQVIKENDAASRRTCTLSYTLPLTDNQDVEICKTMFINTLGITDMWVTTALKKVDASEVGTVTPDKRGVHNNRPNKISNDVKMSIKQHIEMFPTVESHYCRARTTKRYLEQGLT</sequence>
<dbReference type="EMBL" id="CAACVG010005841">
    <property type="protein sequence ID" value="VEN39635.1"/>
    <property type="molecule type" value="Genomic_DNA"/>
</dbReference>
<gene>
    <name evidence="2" type="ORF">CALMAC_LOCUS4097</name>
</gene>
<reference evidence="2 3" key="1">
    <citation type="submission" date="2019-01" db="EMBL/GenBank/DDBJ databases">
        <authorList>
            <person name="Sayadi A."/>
        </authorList>
    </citation>
    <scope>NUCLEOTIDE SEQUENCE [LARGE SCALE GENOMIC DNA]</scope>
</reference>
<evidence type="ECO:0000313" key="3">
    <source>
        <dbReference type="Proteomes" id="UP000410492"/>
    </source>
</evidence>
<keyword evidence="3" id="KW-1185">Reference proteome</keyword>
<evidence type="ECO:0000256" key="1">
    <source>
        <dbReference type="SAM" id="MobiDB-lite"/>
    </source>
</evidence>
<protein>
    <submittedName>
        <fullName evidence="2">Uncharacterized protein</fullName>
    </submittedName>
</protein>
<evidence type="ECO:0000313" key="2">
    <source>
        <dbReference type="EMBL" id="VEN39635.1"/>
    </source>
</evidence>
<accession>A0A653BVI0</accession>
<feature type="region of interest" description="Disordered" evidence="1">
    <location>
        <begin position="135"/>
        <end position="190"/>
    </location>
</feature>
<feature type="region of interest" description="Disordered" evidence="1">
    <location>
        <begin position="13"/>
        <end position="42"/>
    </location>
</feature>
<name>A0A653BVI0_CALMS</name>
<dbReference type="PANTHER" id="PTHR10773:SF19">
    <property type="match status" value="1"/>
</dbReference>
<dbReference type="OrthoDB" id="8045193at2759"/>
<proteinExistence type="predicted"/>
<dbReference type="PANTHER" id="PTHR10773">
    <property type="entry name" value="DNA-DIRECTED RNA POLYMERASES I, II, AND III SUBUNIT RPABC2"/>
    <property type="match status" value="1"/>
</dbReference>
<feature type="non-terminal residue" evidence="2">
    <location>
        <position position="390"/>
    </location>
</feature>
<organism evidence="2 3">
    <name type="scientific">Callosobruchus maculatus</name>
    <name type="common">Southern cowpea weevil</name>
    <name type="synonym">Pulse bruchid</name>
    <dbReference type="NCBI Taxonomy" id="64391"/>
    <lineage>
        <taxon>Eukaryota</taxon>
        <taxon>Metazoa</taxon>
        <taxon>Ecdysozoa</taxon>
        <taxon>Arthropoda</taxon>
        <taxon>Hexapoda</taxon>
        <taxon>Insecta</taxon>
        <taxon>Pterygota</taxon>
        <taxon>Neoptera</taxon>
        <taxon>Endopterygota</taxon>
        <taxon>Coleoptera</taxon>
        <taxon>Polyphaga</taxon>
        <taxon>Cucujiformia</taxon>
        <taxon>Chrysomeloidea</taxon>
        <taxon>Chrysomelidae</taxon>
        <taxon>Bruchinae</taxon>
        <taxon>Bruchini</taxon>
        <taxon>Callosobruchus</taxon>
    </lineage>
</organism>
<feature type="compositionally biased region" description="Basic and acidic residues" evidence="1">
    <location>
        <begin position="32"/>
        <end position="42"/>
    </location>
</feature>
<feature type="compositionally biased region" description="Basic residues" evidence="1">
    <location>
        <begin position="175"/>
        <end position="190"/>
    </location>
</feature>
<dbReference type="Proteomes" id="UP000410492">
    <property type="component" value="Unassembled WGS sequence"/>
</dbReference>